<dbReference type="HOGENOM" id="CLU_057011_4_0_6"/>
<evidence type="ECO:0000256" key="3">
    <source>
        <dbReference type="ARBA" id="ARBA00022679"/>
    </source>
</evidence>
<keyword evidence="3 8" id="KW-0808">Transferase</keyword>
<name>A1SY67_PSYIN</name>
<dbReference type="InterPro" id="IPR055066">
    <property type="entry name" value="AASDHPPT_N"/>
</dbReference>
<dbReference type="OrthoDB" id="9808281at2"/>
<evidence type="ECO:0000256" key="5">
    <source>
        <dbReference type="ARBA" id="ARBA00022842"/>
    </source>
</evidence>
<reference evidence="8 9" key="1">
    <citation type="submission" date="2007-01" db="EMBL/GenBank/DDBJ databases">
        <title>Complete sequence of Psychromonas ingrahamii 37.</title>
        <authorList>
            <consortium name="US DOE Joint Genome Institute"/>
            <person name="Copeland A."/>
            <person name="Lucas S."/>
            <person name="Lapidus A."/>
            <person name="Barry K."/>
            <person name="Detter J.C."/>
            <person name="Glavina del Rio T."/>
            <person name="Hammon N."/>
            <person name="Israni S."/>
            <person name="Dalin E."/>
            <person name="Tice H."/>
            <person name="Pitluck S."/>
            <person name="Thompson L.S."/>
            <person name="Brettin T."/>
            <person name="Bruce D."/>
            <person name="Han C."/>
            <person name="Tapia R."/>
            <person name="Schmutz J."/>
            <person name="Larimer F."/>
            <person name="Land M."/>
            <person name="Hauser L."/>
            <person name="Kyrpides N."/>
            <person name="Ivanova N."/>
            <person name="Staley J."/>
            <person name="Richardson P."/>
        </authorList>
    </citation>
    <scope>NUCLEOTIDE SEQUENCE [LARGE SCALE GENOMIC DNA]</scope>
    <source>
        <strain evidence="8 9">37</strain>
    </source>
</reference>
<evidence type="ECO:0000256" key="1">
    <source>
        <dbReference type="ARBA" id="ARBA00001946"/>
    </source>
</evidence>
<dbReference type="EMBL" id="CP000510">
    <property type="protein sequence ID" value="ABM04432.1"/>
    <property type="molecule type" value="Genomic_DNA"/>
</dbReference>
<comment type="cofactor">
    <cofactor evidence="1">
        <name>Mg(2+)</name>
        <dbReference type="ChEBI" id="CHEBI:18420"/>
    </cofactor>
</comment>
<feature type="domain" description="4'-phosphopantetheinyl transferase" evidence="6">
    <location>
        <begin position="122"/>
        <end position="236"/>
    </location>
</feature>
<evidence type="ECO:0000259" key="6">
    <source>
        <dbReference type="Pfam" id="PF01648"/>
    </source>
</evidence>
<dbReference type="KEGG" id="pin:Ping_2722"/>
<dbReference type="SUPFAM" id="SSF56214">
    <property type="entry name" value="4'-phosphopantetheinyl transferase"/>
    <property type="match status" value="2"/>
</dbReference>
<feature type="domain" description="4'-phosphopantetheinyl transferase N-terminal" evidence="7">
    <location>
        <begin position="34"/>
        <end position="115"/>
    </location>
</feature>
<dbReference type="NCBIfam" id="TIGR00556">
    <property type="entry name" value="pantethn_trn"/>
    <property type="match status" value="1"/>
</dbReference>
<dbReference type="RefSeq" id="WP_011770987.1">
    <property type="nucleotide sequence ID" value="NC_008709.1"/>
</dbReference>
<dbReference type="InterPro" id="IPR050559">
    <property type="entry name" value="P-Pant_transferase_sf"/>
</dbReference>
<dbReference type="GO" id="GO:0019878">
    <property type="term" value="P:lysine biosynthetic process via aminoadipic acid"/>
    <property type="evidence" value="ECO:0007669"/>
    <property type="project" value="TreeGrafter"/>
</dbReference>
<evidence type="ECO:0000259" key="7">
    <source>
        <dbReference type="Pfam" id="PF22624"/>
    </source>
</evidence>
<dbReference type="InterPro" id="IPR037143">
    <property type="entry name" value="4-PPantetheinyl_Trfase_dom_sf"/>
</dbReference>
<dbReference type="STRING" id="357804.Ping_2722"/>
<evidence type="ECO:0000256" key="4">
    <source>
        <dbReference type="ARBA" id="ARBA00022723"/>
    </source>
</evidence>
<keyword evidence="9" id="KW-1185">Reference proteome</keyword>
<comment type="similarity">
    <text evidence="2">Belongs to the P-Pant transferase superfamily. Gsp/Sfp/HetI/AcpT family.</text>
</comment>
<keyword evidence="4" id="KW-0479">Metal-binding</keyword>
<organism evidence="8 9">
    <name type="scientific">Psychromonas ingrahamii (strain DSM 17664 / CCUG 51855 / 37)</name>
    <dbReference type="NCBI Taxonomy" id="357804"/>
    <lineage>
        <taxon>Bacteria</taxon>
        <taxon>Pseudomonadati</taxon>
        <taxon>Pseudomonadota</taxon>
        <taxon>Gammaproteobacteria</taxon>
        <taxon>Alteromonadales</taxon>
        <taxon>Psychromonadaceae</taxon>
        <taxon>Psychromonas</taxon>
    </lineage>
</organism>
<dbReference type="GO" id="GO:0006633">
    <property type="term" value="P:fatty acid biosynthetic process"/>
    <property type="evidence" value="ECO:0007669"/>
    <property type="project" value="InterPro"/>
</dbReference>
<evidence type="ECO:0000256" key="2">
    <source>
        <dbReference type="ARBA" id="ARBA00010990"/>
    </source>
</evidence>
<dbReference type="GO" id="GO:0008897">
    <property type="term" value="F:holo-[acyl-carrier-protein] synthase activity"/>
    <property type="evidence" value="ECO:0007669"/>
    <property type="project" value="InterPro"/>
</dbReference>
<dbReference type="AlphaFoldDB" id="A1SY67"/>
<dbReference type="Proteomes" id="UP000000639">
    <property type="component" value="Chromosome"/>
</dbReference>
<evidence type="ECO:0000313" key="9">
    <source>
        <dbReference type="Proteomes" id="UP000000639"/>
    </source>
</evidence>
<dbReference type="Pfam" id="PF01648">
    <property type="entry name" value="ACPS"/>
    <property type="match status" value="1"/>
</dbReference>
<dbReference type="Gene3D" id="3.90.470.20">
    <property type="entry name" value="4'-phosphopantetheinyl transferase domain"/>
    <property type="match status" value="2"/>
</dbReference>
<dbReference type="PANTHER" id="PTHR12215">
    <property type="entry name" value="PHOSPHOPANTETHEINE TRANSFERASE"/>
    <property type="match status" value="1"/>
</dbReference>
<dbReference type="InterPro" id="IPR008278">
    <property type="entry name" value="4-PPantetheinyl_Trfase_dom"/>
</dbReference>
<protein>
    <submittedName>
        <fullName evidence="8">4'-phosphopantetheinyl transferase</fullName>
    </submittedName>
</protein>
<dbReference type="eggNOG" id="COG2091">
    <property type="taxonomic scope" value="Bacteria"/>
</dbReference>
<dbReference type="PANTHER" id="PTHR12215:SF10">
    <property type="entry name" value="L-AMINOADIPATE-SEMIALDEHYDE DEHYDROGENASE-PHOSPHOPANTETHEINYL TRANSFERASE"/>
    <property type="match status" value="1"/>
</dbReference>
<accession>A1SY67</accession>
<evidence type="ECO:0000313" key="8">
    <source>
        <dbReference type="EMBL" id="ABM04432.1"/>
    </source>
</evidence>
<gene>
    <name evidence="8" type="ordered locus">Ping_2722</name>
</gene>
<sequence length="266" mass="30036">MFVHHTASKLTLNNNDLHVWLIEPAKVSDSKLLNALKSLLSQTEIEKTQRYRLAKAKHTALITRAFARTVLSQYADVPAQKWLFNIGAHGKPEIDSPPLPLSFNLSHNDDLIICAVCLDKNIGCDIESLSRKISIKAIAQRYFSAIEFDALMALPPAQQRRRFFEYWTLKEAFVKATGMGISQGLESFNFTIGKAKKDQFNDNIQLNFSLSCSEQDSQDWVSYLVYPDQQHCIALCVKANNINKPLPNKAVLNVQLFDGLDLLSCY</sequence>
<keyword evidence="5" id="KW-0460">Magnesium</keyword>
<dbReference type="Pfam" id="PF22624">
    <property type="entry name" value="AASDHPPT_N"/>
    <property type="match status" value="1"/>
</dbReference>
<dbReference type="GO" id="GO:0005829">
    <property type="term" value="C:cytosol"/>
    <property type="evidence" value="ECO:0007669"/>
    <property type="project" value="TreeGrafter"/>
</dbReference>
<dbReference type="GO" id="GO:0000287">
    <property type="term" value="F:magnesium ion binding"/>
    <property type="evidence" value="ECO:0007669"/>
    <property type="project" value="InterPro"/>
</dbReference>
<proteinExistence type="inferred from homology"/>
<dbReference type="InterPro" id="IPR004568">
    <property type="entry name" value="Ppantetheine-prot_Trfase_dom"/>
</dbReference>